<sequence length="382" mass="41407">MADFLVIGAGIGGLATAQALLRLGHQVRVYEAAAELREIGAGVVLGANATRALDELGLHAAVRPVGTPLTTVRLLSEHGRILNRANTLPFTERLGYDNLGVLRADLQHALLRALPPSVMHLGRRLARFEQTDTHVTAFFENGEQATAEALIAADGIRSRVRRQLLPTSQPRYAGYTCWRAVVQADIADLPTTGSSETWGRAGRFGLVPVANNRVYWFACLNSSVPNNPTFQAYRVADLQRHFAGFHAPIPQVLAATTDANLLWGDLFDLVPLASLAFGRVLLLGDAGHATTPNLGQGAGMAVEDAAVLARCISNAAADLPTAFKAFDQQRRPRTRRIVQQSRQLGQLAQFTPAWLAPLRNAVLAAVPDWLTARQIAWLYQEL</sequence>
<dbReference type="InterPro" id="IPR050493">
    <property type="entry name" value="FAD-dep_Monooxygenase_BioMet"/>
</dbReference>
<dbReference type="OrthoDB" id="9782160at2"/>
<dbReference type="AlphaFoldDB" id="A0A558BSA2"/>
<name>A0A558BSA2_9BACT</name>
<dbReference type="RefSeq" id="WP_144850189.1">
    <property type="nucleotide sequence ID" value="NZ_VMRJ01000004.1"/>
</dbReference>
<feature type="domain" description="FAD-binding" evidence="3">
    <location>
        <begin position="3"/>
        <end position="341"/>
    </location>
</feature>
<dbReference type="SUPFAM" id="SSF51905">
    <property type="entry name" value="FAD/NAD(P)-binding domain"/>
    <property type="match status" value="1"/>
</dbReference>
<keyword evidence="1" id="KW-0560">Oxidoreductase</keyword>
<dbReference type="EMBL" id="VMRJ01000004">
    <property type="protein sequence ID" value="TVT39382.1"/>
    <property type="molecule type" value="Genomic_DNA"/>
</dbReference>
<dbReference type="InterPro" id="IPR002938">
    <property type="entry name" value="FAD-bd"/>
</dbReference>
<evidence type="ECO:0000256" key="2">
    <source>
        <dbReference type="ARBA" id="ARBA00023033"/>
    </source>
</evidence>
<evidence type="ECO:0000256" key="1">
    <source>
        <dbReference type="ARBA" id="ARBA00023002"/>
    </source>
</evidence>
<dbReference type="GO" id="GO:0004497">
    <property type="term" value="F:monooxygenase activity"/>
    <property type="evidence" value="ECO:0007669"/>
    <property type="project" value="UniProtKB-KW"/>
</dbReference>
<dbReference type="PANTHER" id="PTHR13789">
    <property type="entry name" value="MONOOXYGENASE"/>
    <property type="match status" value="1"/>
</dbReference>
<keyword evidence="5" id="KW-1185">Reference proteome</keyword>
<dbReference type="GO" id="GO:0071949">
    <property type="term" value="F:FAD binding"/>
    <property type="evidence" value="ECO:0007669"/>
    <property type="project" value="InterPro"/>
</dbReference>
<dbReference type="InterPro" id="IPR036188">
    <property type="entry name" value="FAD/NAD-bd_sf"/>
</dbReference>
<comment type="caution">
    <text evidence="4">The sequence shown here is derived from an EMBL/GenBank/DDBJ whole genome shotgun (WGS) entry which is preliminary data.</text>
</comment>
<evidence type="ECO:0000313" key="5">
    <source>
        <dbReference type="Proteomes" id="UP000317624"/>
    </source>
</evidence>
<gene>
    <name evidence="4" type="ORF">FNT36_17150</name>
</gene>
<reference evidence="4 5" key="1">
    <citation type="submission" date="2019-07" db="EMBL/GenBank/DDBJ databases">
        <title>Hymenobacter sp. straun FUR1 Genome sequencing and assembly.</title>
        <authorList>
            <person name="Chhetri G."/>
        </authorList>
    </citation>
    <scope>NUCLEOTIDE SEQUENCE [LARGE SCALE GENOMIC DNA]</scope>
    <source>
        <strain evidence="4 5">Fur1</strain>
    </source>
</reference>
<keyword evidence="2 4" id="KW-0503">Monooxygenase</keyword>
<organism evidence="4 5">
    <name type="scientific">Hymenobacter setariae</name>
    <dbReference type="NCBI Taxonomy" id="2594794"/>
    <lineage>
        <taxon>Bacteria</taxon>
        <taxon>Pseudomonadati</taxon>
        <taxon>Bacteroidota</taxon>
        <taxon>Cytophagia</taxon>
        <taxon>Cytophagales</taxon>
        <taxon>Hymenobacteraceae</taxon>
        <taxon>Hymenobacter</taxon>
    </lineage>
</organism>
<dbReference type="PRINTS" id="PR00420">
    <property type="entry name" value="RNGMNOXGNASE"/>
</dbReference>
<proteinExistence type="predicted"/>
<dbReference type="PANTHER" id="PTHR13789:SF309">
    <property type="entry name" value="PUTATIVE (AFU_ORTHOLOGUE AFUA_6G14510)-RELATED"/>
    <property type="match status" value="1"/>
</dbReference>
<dbReference type="Proteomes" id="UP000317624">
    <property type="component" value="Unassembled WGS sequence"/>
</dbReference>
<dbReference type="Pfam" id="PF01494">
    <property type="entry name" value="FAD_binding_3"/>
    <property type="match status" value="1"/>
</dbReference>
<accession>A0A558BSA2</accession>
<evidence type="ECO:0000259" key="3">
    <source>
        <dbReference type="Pfam" id="PF01494"/>
    </source>
</evidence>
<evidence type="ECO:0000313" key="4">
    <source>
        <dbReference type="EMBL" id="TVT39382.1"/>
    </source>
</evidence>
<protein>
    <submittedName>
        <fullName evidence="4">Monooxygenase</fullName>
    </submittedName>
</protein>
<dbReference type="Gene3D" id="3.50.50.60">
    <property type="entry name" value="FAD/NAD(P)-binding domain"/>
    <property type="match status" value="1"/>
</dbReference>